<evidence type="ECO:0000313" key="2">
    <source>
        <dbReference type="Proteomes" id="UP000612362"/>
    </source>
</evidence>
<protein>
    <submittedName>
        <fullName evidence="1">Uncharacterized protein</fullName>
    </submittedName>
</protein>
<name>A0A8J3MSM2_9CHLR</name>
<dbReference type="RefSeq" id="WP_220196552.1">
    <property type="nucleotide sequence ID" value="NZ_BNJF01000003.1"/>
</dbReference>
<dbReference type="AlphaFoldDB" id="A0A8J3MSM2"/>
<dbReference type="Proteomes" id="UP000612362">
    <property type="component" value="Unassembled WGS sequence"/>
</dbReference>
<comment type="caution">
    <text evidence="1">The sequence shown here is derived from an EMBL/GenBank/DDBJ whole genome shotgun (WGS) entry which is preliminary data.</text>
</comment>
<evidence type="ECO:0000313" key="1">
    <source>
        <dbReference type="EMBL" id="GHO47217.1"/>
    </source>
</evidence>
<organism evidence="1 2">
    <name type="scientific">Ktedonospora formicarum</name>
    <dbReference type="NCBI Taxonomy" id="2778364"/>
    <lineage>
        <taxon>Bacteria</taxon>
        <taxon>Bacillati</taxon>
        <taxon>Chloroflexota</taxon>
        <taxon>Ktedonobacteria</taxon>
        <taxon>Ktedonobacterales</taxon>
        <taxon>Ktedonobacteraceae</taxon>
        <taxon>Ktedonospora</taxon>
    </lineage>
</organism>
<sequence>MSSSLINNGKIIFNSLVELTPEQQVDAILSTLRASEEPLKCGKMAWLMNNCLSTEQHRKISKVLRARSVNGGEALALFWAIPVPLTEQ</sequence>
<reference evidence="1" key="1">
    <citation type="submission" date="2020-10" db="EMBL/GenBank/DDBJ databases">
        <title>Taxonomic study of unclassified bacteria belonging to the class Ktedonobacteria.</title>
        <authorList>
            <person name="Yabe S."/>
            <person name="Wang C.M."/>
            <person name="Zheng Y."/>
            <person name="Sakai Y."/>
            <person name="Cavaletti L."/>
            <person name="Monciardini P."/>
            <person name="Donadio S."/>
        </authorList>
    </citation>
    <scope>NUCLEOTIDE SEQUENCE</scope>
    <source>
        <strain evidence="1">SOSP1-1</strain>
    </source>
</reference>
<proteinExistence type="predicted"/>
<keyword evidence="2" id="KW-1185">Reference proteome</keyword>
<dbReference type="EMBL" id="BNJF01000003">
    <property type="protein sequence ID" value="GHO47217.1"/>
    <property type="molecule type" value="Genomic_DNA"/>
</dbReference>
<gene>
    <name evidence="1" type="ORF">KSX_53800</name>
</gene>
<accession>A0A8J3MSM2</accession>